<accession>A0A939LWP3</accession>
<feature type="transmembrane region" description="Helical" evidence="1">
    <location>
        <begin position="14"/>
        <end position="36"/>
    </location>
</feature>
<protein>
    <submittedName>
        <fullName evidence="2">DUF3093 domain-containing protein</fullName>
    </submittedName>
</protein>
<proteinExistence type="predicted"/>
<dbReference type="RefSeq" id="WP_208046670.1">
    <property type="nucleotide sequence ID" value="NZ_JAGDYL010000026.1"/>
</dbReference>
<keyword evidence="1" id="KW-1133">Transmembrane helix</keyword>
<reference evidence="2" key="1">
    <citation type="submission" date="2021-03" db="EMBL/GenBank/DDBJ databases">
        <title>Leucobacter chromiisoli sp. nov., isolated from chromium-containing soil of chemical plant.</title>
        <authorList>
            <person name="Xu Z."/>
        </authorList>
    </citation>
    <scope>NUCLEOTIDE SEQUENCE</scope>
    <source>
        <strain evidence="2">A2</strain>
    </source>
</reference>
<feature type="transmembrane region" description="Helical" evidence="1">
    <location>
        <begin position="42"/>
        <end position="61"/>
    </location>
</feature>
<evidence type="ECO:0000313" key="2">
    <source>
        <dbReference type="EMBL" id="MBO1806204.1"/>
    </source>
</evidence>
<keyword evidence="1" id="KW-0472">Membrane</keyword>
<dbReference type="EMBL" id="JAGDYL010000026">
    <property type="protein sequence ID" value="MBO1806204.1"/>
    <property type="molecule type" value="Genomic_DNA"/>
</dbReference>
<comment type="caution">
    <text evidence="2">The sequence shown here is derived from an EMBL/GenBank/DDBJ whole genome shotgun (WGS) entry which is preliminary data.</text>
</comment>
<evidence type="ECO:0000313" key="3">
    <source>
        <dbReference type="Proteomes" id="UP000664398"/>
    </source>
</evidence>
<sequence length="153" mass="16344">MTSDAPATAYRERLVPGIGLFAAVLLLAPAVAMVTLPIASEYAIPAGACAYLLVALVLFLSSPSVRVSDGRLFAGRAQIPVDQLGEVELLGAEALREAIGPELDARSYLLVRGWIHRGVRIENIDPADPAPYWIITSRRPRALADAIASARTR</sequence>
<organism evidence="2 3">
    <name type="scientific">Leucobacter ruminantium</name>
    <dbReference type="NCBI Taxonomy" id="1289170"/>
    <lineage>
        <taxon>Bacteria</taxon>
        <taxon>Bacillati</taxon>
        <taxon>Actinomycetota</taxon>
        <taxon>Actinomycetes</taxon>
        <taxon>Micrococcales</taxon>
        <taxon>Microbacteriaceae</taxon>
        <taxon>Leucobacter</taxon>
    </lineage>
</organism>
<dbReference type="InterPro" id="IPR021443">
    <property type="entry name" value="DUF3093"/>
</dbReference>
<keyword evidence="1" id="KW-0812">Transmembrane</keyword>
<dbReference type="AlphaFoldDB" id="A0A939LWP3"/>
<keyword evidence="3" id="KW-1185">Reference proteome</keyword>
<name>A0A939LWP3_9MICO</name>
<evidence type="ECO:0000256" key="1">
    <source>
        <dbReference type="SAM" id="Phobius"/>
    </source>
</evidence>
<gene>
    <name evidence="2" type="ORF">J4H91_12895</name>
</gene>
<dbReference type="Pfam" id="PF11292">
    <property type="entry name" value="DUF3093"/>
    <property type="match status" value="1"/>
</dbReference>
<dbReference type="Proteomes" id="UP000664398">
    <property type="component" value="Unassembled WGS sequence"/>
</dbReference>